<feature type="signal peptide" evidence="5">
    <location>
        <begin position="1"/>
        <end position="17"/>
    </location>
</feature>
<comment type="caution">
    <text evidence="6">The sequence shown here is derived from an EMBL/GenBank/DDBJ whole genome shotgun (WGS) entry which is preliminary data.</text>
</comment>
<sequence>MFRLLFVYFTFIAATSAECNEAQMNTIVKCYTDFNTAYGVKDFLPFPNYLEVKRFHLPRTNMLVEDGIAAKPTVMKYGAALTECLAPVAACIEDSTYYQAPLSCNQTADDGHSYNQDRLITSYESTEPGYSLQMRHYYCIDHFKNDD</sequence>
<evidence type="ECO:0000256" key="1">
    <source>
        <dbReference type="ARBA" id="ARBA00022679"/>
    </source>
</evidence>
<keyword evidence="3" id="KW-0418">Kinase</keyword>
<dbReference type="EMBL" id="BTSY01000002">
    <property type="protein sequence ID" value="GMT14241.1"/>
    <property type="molecule type" value="Genomic_DNA"/>
</dbReference>
<reference evidence="6" key="1">
    <citation type="submission" date="2023-10" db="EMBL/GenBank/DDBJ databases">
        <title>Genome assembly of Pristionchus species.</title>
        <authorList>
            <person name="Yoshida K."/>
            <person name="Sommer R.J."/>
        </authorList>
    </citation>
    <scope>NUCLEOTIDE SEQUENCE</scope>
    <source>
        <strain evidence="6">RS5133</strain>
    </source>
</reference>
<feature type="non-terminal residue" evidence="6">
    <location>
        <position position="147"/>
    </location>
</feature>
<accession>A0AAV5V669</accession>
<keyword evidence="4" id="KW-0460">Magnesium</keyword>
<evidence type="ECO:0000256" key="5">
    <source>
        <dbReference type="SAM" id="SignalP"/>
    </source>
</evidence>
<keyword evidence="1" id="KW-0808">Transferase</keyword>
<dbReference type="GO" id="GO:0046872">
    <property type="term" value="F:metal ion binding"/>
    <property type="evidence" value="ECO:0007669"/>
    <property type="project" value="UniProtKB-KW"/>
</dbReference>
<dbReference type="GO" id="GO:0005783">
    <property type="term" value="C:endoplasmic reticulum"/>
    <property type="evidence" value="ECO:0007669"/>
    <property type="project" value="TreeGrafter"/>
</dbReference>
<evidence type="ECO:0000256" key="2">
    <source>
        <dbReference type="ARBA" id="ARBA00022723"/>
    </source>
</evidence>
<evidence type="ECO:0000313" key="6">
    <source>
        <dbReference type="EMBL" id="GMT14241.1"/>
    </source>
</evidence>
<proteinExistence type="predicted"/>
<dbReference type="InterPro" id="IPR007666">
    <property type="entry name" value="ADP_PFK/GK"/>
</dbReference>
<evidence type="ECO:0000256" key="3">
    <source>
        <dbReference type="ARBA" id="ARBA00022777"/>
    </source>
</evidence>
<dbReference type="PANTHER" id="PTHR21208">
    <property type="entry name" value="ADP-DEPENDENT GLUCOKINASE"/>
    <property type="match status" value="1"/>
</dbReference>
<dbReference type="Proteomes" id="UP001432322">
    <property type="component" value="Unassembled WGS sequence"/>
</dbReference>
<gene>
    <name evidence="6" type="ORF">PFISCL1PPCAC_5538</name>
</gene>
<organism evidence="6 7">
    <name type="scientific">Pristionchus fissidentatus</name>
    <dbReference type="NCBI Taxonomy" id="1538716"/>
    <lineage>
        <taxon>Eukaryota</taxon>
        <taxon>Metazoa</taxon>
        <taxon>Ecdysozoa</taxon>
        <taxon>Nematoda</taxon>
        <taxon>Chromadorea</taxon>
        <taxon>Rhabditida</taxon>
        <taxon>Rhabditina</taxon>
        <taxon>Diplogasteromorpha</taxon>
        <taxon>Diplogasteroidea</taxon>
        <taxon>Neodiplogasteridae</taxon>
        <taxon>Pristionchus</taxon>
    </lineage>
</organism>
<name>A0AAV5V669_9BILA</name>
<protein>
    <submittedName>
        <fullName evidence="6">Uncharacterized protein</fullName>
    </submittedName>
</protein>
<keyword evidence="7" id="KW-1185">Reference proteome</keyword>
<keyword evidence="5" id="KW-0732">Signal</keyword>
<keyword evidence="2" id="KW-0479">Metal-binding</keyword>
<dbReference type="GO" id="GO:0006006">
    <property type="term" value="P:glucose metabolic process"/>
    <property type="evidence" value="ECO:0007669"/>
    <property type="project" value="TreeGrafter"/>
</dbReference>
<evidence type="ECO:0000256" key="4">
    <source>
        <dbReference type="ARBA" id="ARBA00022842"/>
    </source>
</evidence>
<evidence type="ECO:0000313" key="7">
    <source>
        <dbReference type="Proteomes" id="UP001432322"/>
    </source>
</evidence>
<dbReference type="PANTHER" id="PTHR21208:SF0">
    <property type="entry name" value="ADP-DEPENDENT GLUCOKINASE"/>
    <property type="match status" value="1"/>
</dbReference>
<dbReference type="GO" id="GO:0043843">
    <property type="term" value="F:ADP-specific glucokinase activity"/>
    <property type="evidence" value="ECO:0007669"/>
    <property type="project" value="TreeGrafter"/>
</dbReference>
<feature type="chain" id="PRO_5043316182" evidence="5">
    <location>
        <begin position="18"/>
        <end position="147"/>
    </location>
</feature>
<dbReference type="AlphaFoldDB" id="A0AAV5V669"/>